<protein>
    <submittedName>
        <fullName evidence="2">Uncharacterized protein</fullName>
    </submittedName>
</protein>
<keyword evidence="3" id="KW-1185">Reference proteome</keyword>
<evidence type="ECO:0000313" key="2">
    <source>
        <dbReference type="EMBL" id="KAF2245520.1"/>
    </source>
</evidence>
<name>A0A6A6I7M9_9PLEO</name>
<dbReference type="RefSeq" id="XP_033680524.1">
    <property type="nucleotide sequence ID" value="XM_033836241.1"/>
</dbReference>
<organism evidence="2 3">
    <name type="scientific">Trematosphaeria pertusa</name>
    <dbReference type="NCBI Taxonomy" id="390896"/>
    <lineage>
        <taxon>Eukaryota</taxon>
        <taxon>Fungi</taxon>
        <taxon>Dikarya</taxon>
        <taxon>Ascomycota</taxon>
        <taxon>Pezizomycotina</taxon>
        <taxon>Dothideomycetes</taxon>
        <taxon>Pleosporomycetidae</taxon>
        <taxon>Pleosporales</taxon>
        <taxon>Massarineae</taxon>
        <taxon>Trematosphaeriaceae</taxon>
        <taxon>Trematosphaeria</taxon>
    </lineage>
</organism>
<dbReference type="GeneID" id="54589571"/>
<feature type="compositionally biased region" description="Acidic residues" evidence="1">
    <location>
        <begin position="226"/>
        <end position="251"/>
    </location>
</feature>
<feature type="region of interest" description="Disordered" evidence="1">
    <location>
        <begin position="223"/>
        <end position="274"/>
    </location>
</feature>
<dbReference type="EMBL" id="ML987200">
    <property type="protein sequence ID" value="KAF2245520.1"/>
    <property type="molecule type" value="Genomic_DNA"/>
</dbReference>
<evidence type="ECO:0000256" key="1">
    <source>
        <dbReference type="SAM" id="MobiDB-lite"/>
    </source>
</evidence>
<gene>
    <name evidence="2" type="ORF">BU26DRAFT_70422</name>
</gene>
<dbReference type="Proteomes" id="UP000800094">
    <property type="component" value="Unassembled WGS sequence"/>
</dbReference>
<dbReference type="AlphaFoldDB" id="A0A6A6I7M9"/>
<proteinExistence type="predicted"/>
<reference evidence="2" key="1">
    <citation type="journal article" date="2020" name="Stud. Mycol.">
        <title>101 Dothideomycetes genomes: a test case for predicting lifestyles and emergence of pathogens.</title>
        <authorList>
            <person name="Haridas S."/>
            <person name="Albert R."/>
            <person name="Binder M."/>
            <person name="Bloem J."/>
            <person name="Labutti K."/>
            <person name="Salamov A."/>
            <person name="Andreopoulos B."/>
            <person name="Baker S."/>
            <person name="Barry K."/>
            <person name="Bills G."/>
            <person name="Bluhm B."/>
            <person name="Cannon C."/>
            <person name="Castanera R."/>
            <person name="Culley D."/>
            <person name="Daum C."/>
            <person name="Ezra D."/>
            <person name="Gonzalez J."/>
            <person name="Henrissat B."/>
            <person name="Kuo A."/>
            <person name="Liang C."/>
            <person name="Lipzen A."/>
            <person name="Lutzoni F."/>
            <person name="Magnuson J."/>
            <person name="Mondo S."/>
            <person name="Nolan M."/>
            <person name="Ohm R."/>
            <person name="Pangilinan J."/>
            <person name="Park H.-J."/>
            <person name="Ramirez L."/>
            <person name="Alfaro M."/>
            <person name="Sun H."/>
            <person name="Tritt A."/>
            <person name="Yoshinaga Y."/>
            <person name="Zwiers L.-H."/>
            <person name="Turgeon B."/>
            <person name="Goodwin S."/>
            <person name="Spatafora J."/>
            <person name="Crous P."/>
            <person name="Grigoriev I."/>
        </authorList>
    </citation>
    <scope>NUCLEOTIDE SEQUENCE</scope>
    <source>
        <strain evidence="2">CBS 122368</strain>
    </source>
</reference>
<accession>A0A6A6I7M9</accession>
<dbReference type="OrthoDB" id="10672226at2759"/>
<evidence type="ECO:0000313" key="3">
    <source>
        <dbReference type="Proteomes" id="UP000800094"/>
    </source>
</evidence>
<sequence length="274" mass="31760">MPRRRAHPPYPVVPFRHSTSPTLPTMLNIFGRSGALRRRQKCWEDPYASGNENQRRNRARVFAERDQIRRIAQQRNYGFGHRYRPRGFDFPRMPSMASGHNHFTGGFPRRTMSPMDPRYRRPAYHRSPWGMGMGMGMGKGMGMGMGMRRGGHHGMGWGSSFRRPSYRHHRGYPPSPHRYGYHPTTSHFGDDLSDDDDEDWGTGYGDYEADDSYGTSFARHRGYTTDYDDDDDEGYYGDGFDDDDEDDDWDEWGQHGMSDPYSSGYGTHHMGHTY</sequence>